<gene>
    <name evidence="2" type="ORF">FRZ44_49670</name>
</gene>
<sequence length="135" mass="14205">MRPVEIGAGERTDAFAAEAVADAVQRGVGAPVHPDESRVKKVTLGVHRYAAIELSGNAKGRDVAGLAPHSSQRVSNGGPESILPEPRILFGPAGPREGDRITPSSAAEQGQTFIEQHRLEALAAEIDAEQKSHGR</sequence>
<dbReference type="AlphaFoldDB" id="A0A5J6MPU1"/>
<protein>
    <submittedName>
        <fullName evidence="2">Uncharacterized protein</fullName>
    </submittedName>
</protein>
<keyword evidence="3" id="KW-1185">Reference proteome</keyword>
<dbReference type="EMBL" id="CP042906">
    <property type="protein sequence ID" value="QEX19652.1"/>
    <property type="molecule type" value="Genomic_DNA"/>
</dbReference>
<evidence type="ECO:0000313" key="2">
    <source>
        <dbReference type="EMBL" id="QEX19652.1"/>
    </source>
</evidence>
<name>A0A5J6MPU1_9PROT</name>
<dbReference type="Proteomes" id="UP000326202">
    <property type="component" value="Chromosome"/>
</dbReference>
<proteinExistence type="predicted"/>
<dbReference type="KEGG" id="htq:FRZ44_49670"/>
<feature type="region of interest" description="Disordered" evidence="1">
    <location>
        <begin position="59"/>
        <end position="110"/>
    </location>
</feature>
<evidence type="ECO:0000313" key="3">
    <source>
        <dbReference type="Proteomes" id="UP000326202"/>
    </source>
</evidence>
<organism evidence="2 3">
    <name type="scientific">Hypericibacter terrae</name>
    <dbReference type="NCBI Taxonomy" id="2602015"/>
    <lineage>
        <taxon>Bacteria</taxon>
        <taxon>Pseudomonadati</taxon>
        <taxon>Pseudomonadota</taxon>
        <taxon>Alphaproteobacteria</taxon>
        <taxon>Rhodospirillales</taxon>
        <taxon>Dongiaceae</taxon>
        <taxon>Hypericibacter</taxon>
    </lineage>
</organism>
<reference evidence="2 3" key="1">
    <citation type="submission" date="2019-08" db="EMBL/GenBank/DDBJ databases">
        <title>Hyperibacter terrae gen. nov., sp. nov. and Hyperibacter viscosus sp. nov., two new members in the family Rhodospirillaceae isolated from the rhizosphere of Hypericum perforatum.</title>
        <authorList>
            <person name="Noviana Z."/>
        </authorList>
    </citation>
    <scope>NUCLEOTIDE SEQUENCE [LARGE SCALE GENOMIC DNA]</scope>
    <source>
        <strain evidence="2 3">R5913</strain>
    </source>
</reference>
<accession>A0A5J6MPU1</accession>
<evidence type="ECO:0000256" key="1">
    <source>
        <dbReference type="SAM" id="MobiDB-lite"/>
    </source>
</evidence>